<dbReference type="Pfam" id="PF00676">
    <property type="entry name" value="E1_dh"/>
    <property type="match status" value="1"/>
</dbReference>
<dbReference type="InterPro" id="IPR029061">
    <property type="entry name" value="THDP-binding"/>
</dbReference>
<proteinExistence type="inferred from homology"/>
<keyword evidence="3 4" id="KW-0786">Thiamine pyrophosphate</keyword>
<comment type="cofactor">
    <cofactor evidence="1 4">
        <name>thiamine diphosphate</name>
        <dbReference type="ChEBI" id="CHEBI:58937"/>
    </cofactor>
</comment>
<accession>A0ABV7V7X0</accession>
<keyword evidence="2 4" id="KW-0560">Oxidoreductase</keyword>
<evidence type="ECO:0000256" key="1">
    <source>
        <dbReference type="ARBA" id="ARBA00001964"/>
    </source>
</evidence>
<evidence type="ECO:0000313" key="8">
    <source>
        <dbReference type="Proteomes" id="UP001595683"/>
    </source>
</evidence>
<dbReference type="SUPFAM" id="SSF52518">
    <property type="entry name" value="Thiamin diphosphate-binding fold (THDP-binding)"/>
    <property type="match status" value="1"/>
</dbReference>
<comment type="similarity">
    <text evidence="4">Belongs to the BCKDHA family.</text>
</comment>
<dbReference type="InterPro" id="IPR022593">
    <property type="entry name" value="Oxoisoval_DH_suAlpha_N_dom"/>
</dbReference>
<evidence type="ECO:0000259" key="6">
    <source>
        <dbReference type="Pfam" id="PF12573"/>
    </source>
</evidence>
<feature type="domain" description="Dehydrogenase E1 component" evidence="5">
    <location>
        <begin position="98"/>
        <end position="392"/>
    </location>
</feature>
<keyword evidence="8" id="KW-1185">Reference proteome</keyword>
<evidence type="ECO:0000256" key="2">
    <source>
        <dbReference type="ARBA" id="ARBA00023002"/>
    </source>
</evidence>
<evidence type="ECO:0000256" key="4">
    <source>
        <dbReference type="RuleBase" id="RU365014"/>
    </source>
</evidence>
<dbReference type="PANTHER" id="PTHR43380">
    <property type="entry name" value="2-OXOISOVALERATE DEHYDROGENASE SUBUNIT ALPHA, MITOCHONDRIAL"/>
    <property type="match status" value="1"/>
</dbReference>
<feature type="domain" description="2-oxoisovalerate dehydrogenase E1 alpha subunit N-terminal" evidence="6">
    <location>
        <begin position="21"/>
        <end position="60"/>
    </location>
</feature>
<organism evidence="7 8">
    <name type="scientific">Novosphingobium pokkalii</name>
    <dbReference type="NCBI Taxonomy" id="1770194"/>
    <lineage>
        <taxon>Bacteria</taxon>
        <taxon>Pseudomonadati</taxon>
        <taxon>Pseudomonadota</taxon>
        <taxon>Alphaproteobacteria</taxon>
        <taxon>Sphingomonadales</taxon>
        <taxon>Sphingomonadaceae</taxon>
        <taxon>Novosphingobium</taxon>
    </lineage>
</organism>
<dbReference type="Gene3D" id="3.40.50.970">
    <property type="match status" value="1"/>
</dbReference>
<evidence type="ECO:0000256" key="3">
    <source>
        <dbReference type="ARBA" id="ARBA00023052"/>
    </source>
</evidence>
<dbReference type="Proteomes" id="UP001595683">
    <property type="component" value="Unassembled WGS sequence"/>
</dbReference>
<protein>
    <recommendedName>
        <fullName evidence="4">2-oxoisovalerate dehydrogenase subunit alpha</fullName>
        <ecNumber evidence="4">1.2.4.4</ecNumber>
    </recommendedName>
    <alternativeName>
        <fullName evidence="4">Branched-chain alpha-keto acid dehydrogenase E1 component alpha chain</fullName>
    </alternativeName>
</protein>
<dbReference type="RefSeq" id="WP_373299305.1">
    <property type="nucleotide sequence ID" value="NZ_BMZP01000016.1"/>
</dbReference>
<comment type="function">
    <text evidence="4">The branched-chain alpha-keto dehydrogenase complex catalyzes the overall conversion of alpha-keto acids to acyl-CoA and CO(2). It contains multiple copies of three enzymatic components: branched-chain alpha-keto acid decarboxylase (E1), lipoamide acyltransferase (E2) and lipoamide dehydrogenase (E3).</text>
</comment>
<dbReference type="CDD" id="cd02000">
    <property type="entry name" value="TPP_E1_PDC_ADC_BCADC"/>
    <property type="match status" value="1"/>
</dbReference>
<name>A0ABV7V7X0_9SPHN</name>
<reference evidence="8" key="1">
    <citation type="journal article" date="2019" name="Int. J. Syst. Evol. Microbiol.">
        <title>The Global Catalogue of Microorganisms (GCM) 10K type strain sequencing project: providing services to taxonomists for standard genome sequencing and annotation.</title>
        <authorList>
            <consortium name="The Broad Institute Genomics Platform"/>
            <consortium name="The Broad Institute Genome Sequencing Center for Infectious Disease"/>
            <person name="Wu L."/>
            <person name="Ma J."/>
        </authorList>
    </citation>
    <scope>NUCLEOTIDE SEQUENCE [LARGE SCALE GENOMIC DNA]</scope>
    <source>
        <strain evidence="8">KCTC 42224</strain>
    </source>
</reference>
<dbReference type="InterPro" id="IPR001017">
    <property type="entry name" value="DH_E1"/>
</dbReference>
<evidence type="ECO:0000313" key="7">
    <source>
        <dbReference type="EMBL" id="MFC3673225.1"/>
    </source>
</evidence>
<evidence type="ECO:0000259" key="5">
    <source>
        <dbReference type="Pfam" id="PF00676"/>
    </source>
</evidence>
<dbReference type="EC" id="1.2.4.4" evidence="4"/>
<comment type="catalytic activity">
    <reaction evidence="4">
        <text>N(6)-[(R)-lipoyl]-L-lysyl-[protein] + 3-methyl-2-oxobutanoate + H(+) = N(6)-[(R)-S(8)-2-methylpropanoyldihydrolipoyl]-L-lysyl-[protein] + CO2</text>
        <dbReference type="Rhea" id="RHEA:13457"/>
        <dbReference type="Rhea" id="RHEA-COMP:10474"/>
        <dbReference type="Rhea" id="RHEA-COMP:10497"/>
        <dbReference type="ChEBI" id="CHEBI:11851"/>
        <dbReference type="ChEBI" id="CHEBI:15378"/>
        <dbReference type="ChEBI" id="CHEBI:16526"/>
        <dbReference type="ChEBI" id="CHEBI:83099"/>
        <dbReference type="ChEBI" id="CHEBI:83142"/>
        <dbReference type="EC" id="1.2.4.4"/>
    </reaction>
</comment>
<dbReference type="InterPro" id="IPR050771">
    <property type="entry name" value="Alpha-ketoacid_DH_E1_comp"/>
</dbReference>
<gene>
    <name evidence="7" type="ORF">ACFOOT_17525</name>
</gene>
<dbReference type="Pfam" id="PF12573">
    <property type="entry name" value="OxoDH_E1alpha_N"/>
    <property type="match status" value="1"/>
</dbReference>
<dbReference type="EMBL" id="JBHRYE010000039">
    <property type="protein sequence ID" value="MFC3673225.1"/>
    <property type="molecule type" value="Genomic_DNA"/>
</dbReference>
<dbReference type="PANTHER" id="PTHR43380:SF1">
    <property type="entry name" value="2-OXOISOVALERATE DEHYDROGENASE SUBUNIT ALPHA, MITOCHONDRIAL"/>
    <property type="match status" value="1"/>
</dbReference>
<sequence length="444" mass="49202">MLLFPMKAWERIAVADFANQQPLALHVPEPKARPGVEPDWSGLTLPPAGAQPRPDETCAAAETWPLCTDLIRVLDEDGVAQGPWNPRLDAETLRTMLRNMALTRAFDERMFRGQRQGKTSFYMKCTGEEATSVAPAMALAADDMVFPSYRQQGILITRGYPLEDMINQIYSNKADKLKGRQLPIMYSARDYGFFTISGNLATQLPQAVGWAMASAISGDTRIAAAWVGEGSTAEGDFHSALTFATVYNAPVVLNVVNNQWAISSFSGFAGAERQTFAARAIGYGVAGLRVDGNDPLAVYAATRWAANRARSNAGSTLIEHFTYRAEGHSTSDDPSQYRSAQERSTWPLGDPIVRLKNHLIALGEWDENRQAAMDAELAEMVKAATRAAEANGVLGHGMHHPFHTMFEDVFETLPWHLREQSEQAMRERRIKWPDWRPEDGDEMP</sequence>
<comment type="caution">
    <text evidence="7">The sequence shown here is derived from an EMBL/GenBank/DDBJ whole genome shotgun (WGS) entry which is preliminary data.</text>
</comment>